<dbReference type="Gene3D" id="3.40.50.720">
    <property type="entry name" value="NAD(P)-binding Rossmann-like Domain"/>
    <property type="match status" value="1"/>
</dbReference>
<dbReference type="PANTHER" id="PTHR32338">
    <property type="entry name" value="N-ACETYL-GAMMA-GLUTAMYL-PHOSPHATE REDUCTASE, CHLOROPLASTIC-RELATED-RELATED"/>
    <property type="match status" value="1"/>
</dbReference>
<dbReference type="InterPro" id="IPR000534">
    <property type="entry name" value="Semialdehyde_DH_NAD-bd"/>
</dbReference>
<dbReference type="GO" id="GO:0051287">
    <property type="term" value="F:NAD binding"/>
    <property type="evidence" value="ECO:0007669"/>
    <property type="project" value="InterPro"/>
</dbReference>
<dbReference type="RefSeq" id="WP_190239758.1">
    <property type="nucleotide sequence ID" value="NZ_QFGA01000001.1"/>
</dbReference>
<evidence type="ECO:0000313" key="10">
    <source>
        <dbReference type="EMBL" id="TEB08000.1"/>
    </source>
</evidence>
<dbReference type="InterPro" id="IPR023013">
    <property type="entry name" value="AGPR_AS"/>
</dbReference>
<dbReference type="PANTHER" id="PTHR32338:SF10">
    <property type="entry name" value="N-ACETYL-GAMMA-GLUTAMYL-PHOSPHATE REDUCTASE, CHLOROPLASTIC-RELATED"/>
    <property type="match status" value="1"/>
</dbReference>
<dbReference type="CDD" id="cd23934">
    <property type="entry name" value="AGPR_1_C"/>
    <property type="match status" value="1"/>
</dbReference>
<feature type="domain" description="Semialdehyde dehydrogenase NAD-binding" evidence="9">
    <location>
        <begin position="4"/>
        <end position="143"/>
    </location>
</feature>
<evidence type="ECO:0000256" key="6">
    <source>
        <dbReference type="ARBA" id="ARBA00050557"/>
    </source>
</evidence>
<comment type="similarity">
    <text evidence="7">Belongs to the NAGSA dehydrogenase family. Type 1 subfamily.</text>
</comment>
<keyword evidence="3 7" id="KW-0028">Amino-acid biosynthesis</keyword>
<dbReference type="Pfam" id="PF01118">
    <property type="entry name" value="Semialdhyde_dh"/>
    <property type="match status" value="1"/>
</dbReference>
<dbReference type="SMART" id="SM00859">
    <property type="entry name" value="Semialdhyde_dh"/>
    <property type="match status" value="1"/>
</dbReference>
<dbReference type="GO" id="GO:0006526">
    <property type="term" value="P:L-arginine biosynthetic process"/>
    <property type="evidence" value="ECO:0007669"/>
    <property type="project" value="UniProtKB-UniRule"/>
</dbReference>
<evidence type="ECO:0000256" key="7">
    <source>
        <dbReference type="HAMAP-Rule" id="MF_00150"/>
    </source>
</evidence>
<dbReference type="InterPro" id="IPR050085">
    <property type="entry name" value="AGPR"/>
</dbReference>
<comment type="subcellular location">
    <subcellularLocation>
        <location evidence="7">Cytoplasm</location>
    </subcellularLocation>
</comment>
<dbReference type="Proteomes" id="UP000298324">
    <property type="component" value="Unassembled WGS sequence"/>
</dbReference>
<reference evidence="10 11" key="1">
    <citation type="journal article" date="2018" name="Environ. Microbiol.">
        <title>Novel energy conservation strategies and behaviour of Pelotomaculum schinkii driving syntrophic propionate catabolism.</title>
        <authorList>
            <person name="Hidalgo-Ahumada C.A.P."/>
            <person name="Nobu M.K."/>
            <person name="Narihiro T."/>
            <person name="Tamaki H."/>
            <person name="Liu W.T."/>
            <person name="Kamagata Y."/>
            <person name="Stams A.J.M."/>
            <person name="Imachi H."/>
            <person name="Sousa D.Z."/>
        </authorList>
    </citation>
    <scope>NUCLEOTIDE SEQUENCE [LARGE SCALE GENOMIC DNA]</scope>
    <source>
        <strain evidence="10 11">HH</strain>
    </source>
</reference>
<dbReference type="FunFam" id="3.30.360.10:FF:000014">
    <property type="entry name" value="N-acetyl-gamma-glutamyl-phosphate reductase"/>
    <property type="match status" value="1"/>
</dbReference>
<comment type="catalytic activity">
    <reaction evidence="6 7">
        <text>N-acetyl-L-glutamate 5-semialdehyde + phosphate + NADP(+) = N-acetyl-L-glutamyl 5-phosphate + NADPH + H(+)</text>
        <dbReference type="Rhea" id="RHEA:21588"/>
        <dbReference type="ChEBI" id="CHEBI:15378"/>
        <dbReference type="ChEBI" id="CHEBI:29123"/>
        <dbReference type="ChEBI" id="CHEBI:43474"/>
        <dbReference type="ChEBI" id="CHEBI:57783"/>
        <dbReference type="ChEBI" id="CHEBI:57936"/>
        <dbReference type="ChEBI" id="CHEBI:58349"/>
        <dbReference type="EC" id="1.2.1.38"/>
    </reaction>
</comment>
<accession>A0A4Y7RGX3</accession>
<dbReference type="EC" id="1.2.1.38" evidence="7"/>
<evidence type="ECO:0000256" key="1">
    <source>
        <dbReference type="ARBA" id="ARBA00004862"/>
    </source>
</evidence>
<dbReference type="HAMAP" id="MF_00150">
    <property type="entry name" value="ArgC_type1"/>
    <property type="match status" value="1"/>
</dbReference>
<comment type="pathway">
    <text evidence="1 7">Amino-acid biosynthesis; L-arginine biosynthesis; N(2)-acetyl-L-ornithine from L-glutamate: step 3/4.</text>
</comment>
<dbReference type="GO" id="GO:0003942">
    <property type="term" value="F:N-acetyl-gamma-glutamyl-phosphate reductase activity"/>
    <property type="evidence" value="ECO:0007669"/>
    <property type="project" value="UniProtKB-UniRule"/>
</dbReference>
<dbReference type="InterPro" id="IPR058924">
    <property type="entry name" value="AGPR_dimerisation_dom"/>
</dbReference>
<sequence length="347" mass="37898">MSIKISIIGATGYTGAELVRLLSGHPEAELVALTTQSYVDMPFWEVYPHLYKYNQLIAEKMDLARLLDQSDVLFVALPHGHAMPVALEAARRGKVVIDLGADFRLNDYRVYEEWYKVEHGARELLGTAVYGLPEVNRAAVGKASLVANPGCYPTSAILALAPLLKNKLVNLRSIIIDSKSGVSGAGRGLSLGSHFSEVNQNFKAYNVAIHRHTPEIEQELGKIAGEAVTVSFTPHLLPVTRGILSTVYAELASPLRQEEIQEIFLDYYQDEYFVRVLPQGMLPQIKWVAGTNHCDLGVTVDTRTGRVVVISAIDNLVKGASGQAVQNMNIVCGLPEYTALAGPALYP</sequence>
<keyword evidence="7" id="KW-0963">Cytoplasm</keyword>
<name>A0A4Y7RGX3_9FIRM</name>
<evidence type="ECO:0000256" key="2">
    <source>
        <dbReference type="ARBA" id="ARBA00022571"/>
    </source>
</evidence>
<evidence type="ECO:0000256" key="3">
    <source>
        <dbReference type="ARBA" id="ARBA00022605"/>
    </source>
</evidence>
<dbReference type="NCBIfam" id="TIGR01850">
    <property type="entry name" value="argC"/>
    <property type="match status" value="1"/>
</dbReference>
<dbReference type="PROSITE" id="PS01224">
    <property type="entry name" value="ARGC"/>
    <property type="match status" value="1"/>
</dbReference>
<evidence type="ECO:0000256" key="8">
    <source>
        <dbReference type="PROSITE-ProRule" id="PRU10010"/>
    </source>
</evidence>
<feature type="active site" evidence="7 8">
    <location>
        <position position="151"/>
    </location>
</feature>
<dbReference type="UniPathway" id="UPA00068">
    <property type="reaction ID" value="UER00108"/>
</dbReference>
<dbReference type="EMBL" id="QFGA01000001">
    <property type="protein sequence ID" value="TEB08000.1"/>
    <property type="molecule type" value="Genomic_DNA"/>
</dbReference>
<dbReference type="InterPro" id="IPR036291">
    <property type="entry name" value="NAD(P)-bd_dom_sf"/>
</dbReference>
<dbReference type="SUPFAM" id="SSF55347">
    <property type="entry name" value="Glyceraldehyde-3-phosphate dehydrogenase-like, C-terminal domain"/>
    <property type="match status" value="1"/>
</dbReference>
<evidence type="ECO:0000313" key="11">
    <source>
        <dbReference type="Proteomes" id="UP000298324"/>
    </source>
</evidence>
<dbReference type="SUPFAM" id="SSF51735">
    <property type="entry name" value="NAD(P)-binding Rossmann-fold domains"/>
    <property type="match status" value="1"/>
</dbReference>
<dbReference type="GO" id="GO:0070401">
    <property type="term" value="F:NADP+ binding"/>
    <property type="evidence" value="ECO:0007669"/>
    <property type="project" value="InterPro"/>
</dbReference>
<evidence type="ECO:0000256" key="4">
    <source>
        <dbReference type="ARBA" id="ARBA00022857"/>
    </source>
</evidence>
<evidence type="ECO:0000256" key="5">
    <source>
        <dbReference type="ARBA" id="ARBA00023002"/>
    </source>
</evidence>
<dbReference type="InterPro" id="IPR000706">
    <property type="entry name" value="AGPR_type-1"/>
</dbReference>
<keyword evidence="2 7" id="KW-0055">Arginine biosynthesis</keyword>
<dbReference type="GO" id="GO:0005737">
    <property type="term" value="C:cytoplasm"/>
    <property type="evidence" value="ECO:0007669"/>
    <property type="project" value="UniProtKB-SubCell"/>
</dbReference>
<dbReference type="CDD" id="cd17895">
    <property type="entry name" value="AGPR_1_N"/>
    <property type="match status" value="1"/>
</dbReference>
<comment type="function">
    <text evidence="7">Catalyzes the NADPH-dependent reduction of N-acetyl-5-glutamyl phosphate to yield N-acetyl-L-glutamate 5-semialdehyde.</text>
</comment>
<keyword evidence="5 7" id="KW-0560">Oxidoreductase</keyword>
<dbReference type="Pfam" id="PF22698">
    <property type="entry name" value="Semialdhyde_dhC_1"/>
    <property type="match status" value="1"/>
</dbReference>
<keyword evidence="4 7" id="KW-0521">NADP</keyword>
<protein>
    <recommendedName>
        <fullName evidence="7">N-acetyl-gamma-glutamyl-phosphate reductase</fullName>
        <shortName evidence="7">AGPR</shortName>
        <ecNumber evidence="7">1.2.1.38</ecNumber>
    </recommendedName>
    <alternativeName>
        <fullName evidence="7">N-acetyl-glutamate semialdehyde dehydrogenase</fullName>
        <shortName evidence="7">NAGSA dehydrogenase</shortName>
    </alternativeName>
</protein>
<dbReference type="Gene3D" id="3.30.360.10">
    <property type="entry name" value="Dihydrodipicolinate Reductase, domain 2"/>
    <property type="match status" value="1"/>
</dbReference>
<comment type="caution">
    <text evidence="10">The sequence shown here is derived from an EMBL/GenBank/DDBJ whole genome shotgun (WGS) entry which is preliminary data.</text>
</comment>
<proteinExistence type="inferred from homology"/>
<keyword evidence="11" id="KW-1185">Reference proteome</keyword>
<dbReference type="AlphaFoldDB" id="A0A4Y7RGX3"/>
<organism evidence="10 11">
    <name type="scientific">Pelotomaculum schinkii</name>
    <dbReference type="NCBI Taxonomy" id="78350"/>
    <lineage>
        <taxon>Bacteria</taxon>
        <taxon>Bacillati</taxon>
        <taxon>Bacillota</taxon>
        <taxon>Clostridia</taxon>
        <taxon>Eubacteriales</taxon>
        <taxon>Desulfotomaculaceae</taxon>
        <taxon>Pelotomaculum</taxon>
    </lineage>
</organism>
<gene>
    <name evidence="7 10" type="primary">argC</name>
    <name evidence="10" type="ORF">Psch_01555</name>
</gene>
<evidence type="ECO:0000259" key="9">
    <source>
        <dbReference type="SMART" id="SM00859"/>
    </source>
</evidence>